<accession>A0A8I6RSL8</accession>
<keyword evidence="2 3" id="KW-0040">ANK repeat</keyword>
<keyword evidence="1" id="KW-0677">Repeat</keyword>
<feature type="repeat" description="ANK" evidence="3">
    <location>
        <begin position="134"/>
        <end position="162"/>
    </location>
</feature>
<dbReference type="PANTHER" id="PTHR24171">
    <property type="entry name" value="ANKYRIN REPEAT DOMAIN-CONTAINING PROTEIN 39-RELATED"/>
    <property type="match status" value="1"/>
</dbReference>
<dbReference type="InterPro" id="IPR036770">
    <property type="entry name" value="Ankyrin_rpt-contain_sf"/>
</dbReference>
<dbReference type="Gene3D" id="2.60.40.10">
    <property type="entry name" value="Immunoglobulins"/>
    <property type="match status" value="1"/>
</dbReference>
<dbReference type="InterPro" id="IPR036116">
    <property type="entry name" value="FN3_sf"/>
</dbReference>
<evidence type="ECO:0000256" key="3">
    <source>
        <dbReference type="PROSITE-ProRule" id="PRU00023"/>
    </source>
</evidence>
<feature type="repeat" description="ANK" evidence="3">
    <location>
        <begin position="168"/>
        <end position="200"/>
    </location>
</feature>
<dbReference type="Pfam" id="PF00023">
    <property type="entry name" value="Ank"/>
    <property type="match status" value="1"/>
</dbReference>
<evidence type="ECO:0000256" key="2">
    <source>
        <dbReference type="ARBA" id="ARBA00023043"/>
    </source>
</evidence>
<dbReference type="OrthoDB" id="6577879at2759"/>
<feature type="repeat" description="ANK" evidence="3">
    <location>
        <begin position="201"/>
        <end position="233"/>
    </location>
</feature>
<feature type="compositionally biased region" description="Basic and acidic residues" evidence="4">
    <location>
        <begin position="334"/>
        <end position="348"/>
    </location>
</feature>
<organism evidence="5 6">
    <name type="scientific">Cimex lectularius</name>
    <name type="common">Bed bug</name>
    <name type="synonym">Acanthia lectularia</name>
    <dbReference type="NCBI Taxonomy" id="79782"/>
    <lineage>
        <taxon>Eukaryota</taxon>
        <taxon>Metazoa</taxon>
        <taxon>Ecdysozoa</taxon>
        <taxon>Arthropoda</taxon>
        <taxon>Hexapoda</taxon>
        <taxon>Insecta</taxon>
        <taxon>Pterygota</taxon>
        <taxon>Neoptera</taxon>
        <taxon>Paraneoptera</taxon>
        <taxon>Hemiptera</taxon>
        <taxon>Heteroptera</taxon>
        <taxon>Panheteroptera</taxon>
        <taxon>Cimicomorpha</taxon>
        <taxon>Cimicidae</taxon>
        <taxon>Cimex</taxon>
    </lineage>
</organism>
<dbReference type="SMART" id="SM00248">
    <property type="entry name" value="ANK"/>
    <property type="match status" value="4"/>
</dbReference>
<dbReference type="KEGG" id="clec:106666299"/>
<dbReference type="Pfam" id="PF12796">
    <property type="entry name" value="Ank_2"/>
    <property type="match status" value="1"/>
</dbReference>
<feature type="compositionally biased region" description="Polar residues" evidence="4">
    <location>
        <begin position="356"/>
        <end position="389"/>
    </location>
</feature>
<dbReference type="PROSITE" id="PS50088">
    <property type="entry name" value="ANK_REPEAT"/>
    <property type="match status" value="4"/>
</dbReference>
<keyword evidence="6" id="KW-1185">Reference proteome</keyword>
<evidence type="ECO:0000313" key="5">
    <source>
        <dbReference type="EnsemblMetazoa" id="XP_014248869.1"/>
    </source>
</evidence>
<dbReference type="Proteomes" id="UP000494040">
    <property type="component" value="Unassembled WGS sequence"/>
</dbReference>
<feature type="repeat" description="ANK" evidence="3">
    <location>
        <begin position="234"/>
        <end position="267"/>
    </location>
</feature>
<dbReference type="RefSeq" id="XP_014248869.1">
    <property type="nucleotide sequence ID" value="XM_014393383.1"/>
</dbReference>
<dbReference type="InterPro" id="IPR013783">
    <property type="entry name" value="Ig-like_fold"/>
</dbReference>
<evidence type="ECO:0000256" key="4">
    <source>
        <dbReference type="SAM" id="MobiDB-lite"/>
    </source>
</evidence>
<proteinExistence type="predicted"/>
<name>A0A8I6RSL8_CIMLE</name>
<evidence type="ECO:0000313" key="6">
    <source>
        <dbReference type="Proteomes" id="UP000494040"/>
    </source>
</evidence>
<dbReference type="PROSITE" id="PS50297">
    <property type="entry name" value="ANK_REP_REGION"/>
    <property type="match status" value="2"/>
</dbReference>
<dbReference type="AlphaFoldDB" id="A0A8I6RSL8"/>
<dbReference type="GeneID" id="106666299"/>
<sequence>MSVERPVITYLGSTRYSIKISWTSCKSNGEELSYIVQIEDRVYDWITKYWGLQTSTEIRNLSPEEIFSVRVGYVKKIEEEWDDEVVWSDVSILASKFDLPWSFYLFQDIERFSEENINNFIQERNWEIGVLNRQGETALMKAIRFKNDSALKLLISGGADINEQLWPTFRSPLMNACYYGNLEAAQILCTKGADWSLKDINGMEALHYAVEASQIDLVKYIIECGAYINSKDNSGWTPLMIGIIMGADYESLKFLIDNGAEIKTEDNWKRSCLRMSKIVDLDEDKRRLFEAKEDEKGLDESSAWNSNGEKSEEESDMDMLAEYTDTITWILQEGTKKEGEKELVKENAESEEPEKTQSISNKVTLPNHTETGTNQEINTDATTIENTPC</sequence>
<feature type="region of interest" description="Disordered" evidence="4">
    <location>
        <begin position="292"/>
        <end position="316"/>
    </location>
</feature>
<dbReference type="SUPFAM" id="SSF49265">
    <property type="entry name" value="Fibronectin type III"/>
    <property type="match status" value="1"/>
</dbReference>
<reference evidence="5" key="1">
    <citation type="submission" date="2022-01" db="UniProtKB">
        <authorList>
            <consortium name="EnsemblMetazoa"/>
        </authorList>
    </citation>
    <scope>IDENTIFICATION</scope>
</reference>
<evidence type="ECO:0000256" key="1">
    <source>
        <dbReference type="ARBA" id="ARBA00022737"/>
    </source>
</evidence>
<dbReference type="SUPFAM" id="SSF48403">
    <property type="entry name" value="Ankyrin repeat"/>
    <property type="match status" value="1"/>
</dbReference>
<dbReference type="InterPro" id="IPR002110">
    <property type="entry name" value="Ankyrin_rpt"/>
</dbReference>
<protein>
    <submittedName>
        <fullName evidence="5">Uncharacterized protein</fullName>
    </submittedName>
</protein>
<feature type="region of interest" description="Disordered" evidence="4">
    <location>
        <begin position="332"/>
        <end position="389"/>
    </location>
</feature>
<dbReference type="Gene3D" id="1.25.40.20">
    <property type="entry name" value="Ankyrin repeat-containing domain"/>
    <property type="match status" value="1"/>
</dbReference>
<dbReference type="EnsemblMetazoa" id="XM_014393383.1">
    <property type="protein sequence ID" value="XP_014248869.1"/>
    <property type="gene ID" value="LOC106666299"/>
</dbReference>